<evidence type="ECO:0000256" key="5">
    <source>
        <dbReference type="ARBA" id="ARBA00023014"/>
    </source>
</evidence>
<keyword evidence="3" id="KW-0560">Oxidoreductase</keyword>
<evidence type="ECO:0000313" key="7">
    <source>
        <dbReference type="EMBL" id="SFJ66081.1"/>
    </source>
</evidence>
<name>A0A1I3T8I4_9SPHI</name>
<evidence type="ECO:0000256" key="1">
    <source>
        <dbReference type="ARBA" id="ARBA00022485"/>
    </source>
</evidence>
<dbReference type="Pfam" id="PF12831">
    <property type="entry name" value="FAD_oxidored"/>
    <property type="match status" value="1"/>
</dbReference>
<dbReference type="GO" id="GO:0046872">
    <property type="term" value="F:metal ion binding"/>
    <property type="evidence" value="ECO:0007669"/>
    <property type="project" value="UniProtKB-KW"/>
</dbReference>
<dbReference type="PANTHER" id="PTHR43498">
    <property type="entry name" value="FERREDOXIN:COB-COM HETERODISULFIDE REDUCTASE SUBUNIT A"/>
    <property type="match status" value="1"/>
</dbReference>
<proteinExistence type="predicted"/>
<protein>
    <submittedName>
        <fullName evidence="7">FAD dependent oxidoreductase</fullName>
    </submittedName>
</protein>
<dbReference type="SUPFAM" id="SSF51905">
    <property type="entry name" value="FAD/NAD(P)-binding domain"/>
    <property type="match status" value="1"/>
</dbReference>
<reference evidence="7 8" key="1">
    <citation type="submission" date="2016-10" db="EMBL/GenBank/DDBJ databases">
        <authorList>
            <person name="de Groot N.N."/>
        </authorList>
    </citation>
    <scope>NUCLEOTIDE SEQUENCE [LARGE SCALE GENOMIC DNA]</scope>
    <source>
        <strain evidence="7 8">RK1</strain>
    </source>
</reference>
<evidence type="ECO:0000313" key="8">
    <source>
        <dbReference type="Proteomes" id="UP000198670"/>
    </source>
</evidence>
<evidence type="ECO:0000256" key="2">
    <source>
        <dbReference type="ARBA" id="ARBA00022723"/>
    </source>
</evidence>
<dbReference type="PANTHER" id="PTHR43498:SF1">
    <property type="entry name" value="COB--COM HETERODISULFIDE REDUCTASE IRON-SULFUR SUBUNIT A"/>
    <property type="match status" value="1"/>
</dbReference>
<dbReference type="InterPro" id="IPR039650">
    <property type="entry name" value="HdrA-like"/>
</dbReference>
<evidence type="ECO:0000256" key="3">
    <source>
        <dbReference type="ARBA" id="ARBA00023002"/>
    </source>
</evidence>
<keyword evidence="6" id="KW-0732">Signal</keyword>
<gene>
    <name evidence="7" type="ORF">SAMN05444682_11235</name>
</gene>
<dbReference type="Proteomes" id="UP000198670">
    <property type="component" value="Unassembled WGS sequence"/>
</dbReference>
<dbReference type="AlphaFoldDB" id="A0A1I3T8I4"/>
<evidence type="ECO:0000256" key="6">
    <source>
        <dbReference type="SAM" id="SignalP"/>
    </source>
</evidence>
<keyword evidence="1" id="KW-0004">4Fe-4S</keyword>
<organism evidence="7 8">
    <name type="scientific">Parapedobacter indicus</name>
    <dbReference type="NCBI Taxonomy" id="1477437"/>
    <lineage>
        <taxon>Bacteria</taxon>
        <taxon>Pseudomonadati</taxon>
        <taxon>Bacteroidota</taxon>
        <taxon>Sphingobacteriia</taxon>
        <taxon>Sphingobacteriales</taxon>
        <taxon>Sphingobacteriaceae</taxon>
        <taxon>Parapedobacter</taxon>
    </lineage>
</organism>
<dbReference type="GO" id="GO:0051539">
    <property type="term" value="F:4 iron, 4 sulfur cluster binding"/>
    <property type="evidence" value="ECO:0007669"/>
    <property type="project" value="UniProtKB-KW"/>
</dbReference>
<feature type="chain" id="PRO_5011595342" evidence="6">
    <location>
        <begin position="22"/>
        <end position="563"/>
    </location>
</feature>
<keyword evidence="8" id="KW-1185">Reference proteome</keyword>
<accession>A0A1I3T8I4</accession>
<keyword evidence="2" id="KW-0479">Metal-binding</keyword>
<sequence length="563" mass="62848">MRFKSMSCLLLIFQLDFSSYAQTPTHSFEADVCIYGATPSGITAAIAAADEGNQVLIVEPSRWAGGILAAGLKPIQDCPNFEAVGGITRDLLLTLGMGDIDPKPTEKDVREAIGSYMSPKVLQDDFRKLLTAHQIPIVYEHRVSEVEKDAARINRVWFDLAPPDSTGCPIPTPTQKRNLLVRAKIFIDASYEGDLMAEAGVSYRTGRESSDAFGESLAGVRPPIHLAPIDPYKIPGDETSGLLPLVVADHGKPVGSADPYTQAYNFRFYLTDQPAYRAPIASPKNYDPSDFELIGRYVTYVTEHKPADSIDIYLNYIFPGWRNSNDYNYQRASLFTMAPLAVSQEYADGDYAKKAEIWKYHQDYLSGVYTFLTTDARVPEKFRKKTAQLGFDKRHFPDTYGWPQQLYVRITRRLDGNYTVTQNDVYNKHRVNDPIGLAQYGIDTYPSRRFVLKRGEDTFVAAEGNMFVGGATGPTKIPYQIPYNAIVPKKSECTNLLVPVCFSATHVGYASARMEPVFMILGESAGIAASQALRENVRVQDIEMKTYLAKLRAKGQRLEWPVD</sequence>
<dbReference type="InterPro" id="IPR036188">
    <property type="entry name" value="FAD/NAD-bd_sf"/>
</dbReference>
<dbReference type="EMBL" id="FOQO01000012">
    <property type="protein sequence ID" value="SFJ66081.1"/>
    <property type="molecule type" value="Genomic_DNA"/>
</dbReference>
<evidence type="ECO:0000256" key="4">
    <source>
        <dbReference type="ARBA" id="ARBA00023004"/>
    </source>
</evidence>
<dbReference type="STRING" id="1477437.SAMN05444682_11235"/>
<dbReference type="GO" id="GO:0016491">
    <property type="term" value="F:oxidoreductase activity"/>
    <property type="evidence" value="ECO:0007669"/>
    <property type="project" value="UniProtKB-KW"/>
</dbReference>
<feature type="signal peptide" evidence="6">
    <location>
        <begin position="1"/>
        <end position="21"/>
    </location>
</feature>
<keyword evidence="5" id="KW-0411">Iron-sulfur</keyword>
<dbReference type="Gene3D" id="3.50.50.60">
    <property type="entry name" value="FAD/NAD(P)-binding domain"/>
    <property type="match status" value="1"/>
</dbReference>
<keyword evidence="4" id="KW-0408">Iron</keyword>